<keyword evidence="2 5" id="KW-0812">Transmembrane</keyword>
<feature type="transmembrane region" description="Helical" evidence="5">
    <location>
        <begin position="57"/>
        <end position="73"/>
    </location>
</feature>
<feature type="transmembrane region" description="Helical" evidence="5">
    <location>
        <begin position="104"/>
        <end position="123"/>
    </location>
</feature>
<evidence type="ECO:0000256" key="4">
    <source>
        <dbReference type="ARBA" id="ARBA00023136"/>
    </source>
</evidence>
<gene>
    <name evidence="7" type="ORF">HMPREF0063_11362</name>
</gene>
<evidence type="ECO:0000313" key="8">
    <source>
        <dbReference type="Proteomes" id="UP000003111"/>
    </source>
</evidence>
<evidence type="ECO:0000256" key="3">
    <source>
        <dbReference type="ARBA" id="ARBA00022989"/>
    </source>
</evidence>
<proteinExistence type="predicted"/>
<name>E2SBF3_9ACTN</name>
<feature type="transmembrane region" description="Helical" evidence="5">
    <location>
        <begin position="33"/>
        <end position="51"/>
    </location>
</feature>
<sequence>MDRGDGRVRRLRHLRSSEPWPVRLATLRRRWRLVTRLSVSTAAAYGISTHLLGHEQAFFAPIAAIITIIAGAGQRWRTLLELVAGVAVGVLVGELLILTIGRGVWQIALVVALTVAVSTLVGIKGLALTQAANSAVLLAAVLPVAGAGDPAVTRFLDALVGGICGIAMVLLLPRNPVRDIDAQVQMLLARLADVLTRTAEAVRSGDAGLADAALADARGAQGLMDDVASTAHNVAEIARMSPVRWRQRTQLVRYVGSVSDLDNALRDSRVLARRVGSMLRHGERAPVGTDEAIDVLAAAVAIYADDLSERDDFLEAQEKLVAAARLAVTSLTGVMTLNSAAVAAQVRSLAADLLYASGVTRDEIDRALDFD</sequence>
<comment type="subcellular location">
    <subcellularLocation>
        <location evidence="1">Membrane</location>
        <topology evidence="1">Multi-pass membrane protein</topology>
    </subcellularLocation>
</comment>
<feature type="transmembrane region" description="Helical" evidence="5">
    <location>
        <begin position="130"/>
        <end position="148"/>
    </location>
</feature>
<dbReference type="EMBL" id="ACLF03000004">
    <property type="protein sequence ID" value="EFQ83699.1"/>
    <property type="molecule type" value="Genomic_DNA"/>
</dbReference>
<dbReference type="Pfam" id="PF13515">
    <property type="entry name" value="FUSC_2"/>
    <property type="match status" value="1"/>
</dbReference>
<evidence type="ECO:0000256" key="2">
    <source>
        <dbReference type="ARBA" id="ARBA00022692"/>
    </source>
</evidence>
<dbReference type="Proteomes" id="UP000003111">
    <property type="component" value="Unassembled WGS sequence"/>
</dbReference>
<dbReference type="STRING" id="585531.HMPREF0063_11362"/>
<dbReference type="AlphaFoldDB" id="E2SBF3"/>
<dbReference type="OrthoDB" id="5198202at2"/>
<keyword evidence="4 5" id="KW-0472">Membrane</keyword>
<keyword evidence="8" id="KW-1185">Reference proteome</keyword>
<organism evidence="7 8">
    <name type="scientific">Aeromicrobium marinum DSM 15272</name>
    <dbReference type="NCBI Taxonomy" id="585531"/>
    <lineage>
        <taxon>Bacteria</taxon>
        <taxon>Bacillati</taxon>
        <taxon>Actinomycetota</taxon>
        <taxon>Actinomycetes</taxon>
        <taxon>Propionibacteriales</taxon>
        <taxon>Nocardioidaceae</taxon>
        <taxon>Aeromicrobium</taxon>
    </lineage>
</organism>
<accession>E2SBF3</accession>
<feature type="transmembrane region" description="Helical" evidence="5">
    <location>
        <begin position="154"/>
        <end position="172"/>
    </location>
</feature>
<evidence type="ECO:0000256" key="5">
    <source>
        <dbReference type="SAM" id="Phobius"/>
    </source>
</evidence>
<evidence type="ECO:0000313" key="7">
    <source>
        <dbReference type="EMBL" id="EFQ83699.1"/>
    </source>
</evidence>
<feature type="transmembrane region" description="Helical" evidence="5">
    <location>
        <begin position="80"/>
        <end position="98"/>
    </location>
</feature>
<feature type="domain" description="Integral membrane bound transporter" evidence="6">
    <location>
        <begin position="47"/>
        <end position="167"/>
    </location>
</feature>
<dbReference type="eggNOG" id="COG4129">
    <property type="taxonomic scope" value="Bacteria"/>
</dbReference>
<dbReference type="InterPro" id="IPR049453">
    <property type="entry name" value="Memb_transporter_dom"/>
</dbReference>
<dbReference type="HOGENOM" id="CLU_046662_1_0_11"/>
<reference evidence="7" key="1">
    <citation type="submission" date="2010-08" db="EMBL/GenBank/DDBJ databases">
        <authorList>
            <person name="Muzny D."/>
            <person name="Qin X."/>
            <person name="Buhay C."/>
            <person name="Dugan-Rocha S."/>
            <person name="Ding Y."/>
            <person name="Chen G."/>
            <person name="Hawes A."/>
            <person name="Holder M."/>
            <person name="Jhangiani S."/>
            <person name="Johnson A."/>
            <person name="Khan Z."/>
            <person name="Li Z."/>
            <person name="Liu W."/>
            <person name="Liu X."/>
            <person name="Perez L."/>
            <person name="Shen H."/>
            <person name="Wang Q."/>
            <person name="Watt J."/>
            <person name="Xi L."/>
            <person name="Xin Y."/>
            <person name="Zhou J."/>
            <person name="Deng J."/>
            <person name="Jiang H."/>
            <person name="Liu Y."/>
            <person name="Qu J."/>
            <person name="Song X.-Z."/>
            <person name="Zhang L."/>
            <person name="Villasana D."/>
            <person name="Johnson A."/>
            <person name="Liu J."/>
            <person name="Liyanage D."/>
            <person name="Lorensuhewa L."/>
            <person name="Robinson T."/>
            <person name="Song A."/>
            <person name="Song B.-B."/>
            <person name="Dinh H."/>
            <person name="Thornton R."/>
            <person name="Coyle M."/>
            <person name="Francisco L."/>
            <person name="Jackson L."/>
            <person name="Javaid M."/>
            <person name="Korchina V."/>
            <person name="Kovar C."/>
            <person name="Mata R."/>
            <person name="Mathew T."/>
            <person name="Ngo R."/>
            <person name="Nguyen L."/>
            <person name="Nguyen N."/>
            <person name="Okwuonu G."/>
            <person name="Ongeri F."/>
            <person name="Pham C."/>
            <person name="Simmons D."/>
            <person name="Wilczek-Boney K."/>
            <person name="Hale W."/>
            <person name="Jakkamsetti A."/>
            <person name="Pham P."/>
            <person name="Ruth R."/>
            <person name="San Lucas F."/>
            <person name="Warren J."/>
            <person name="Zhang J."/>
            <person name="Zhao Z."/>
            <person name="Zhou C."/>
            <person name="Zhu D."/>
            <person name="Lee S."/>
            <person name="Bess C."/>
            <person name="Blankenburg K."/>
            <person name="Forbes L."/>
            <person name="Fu Q."/>
            <person name="Gubbala S."/>
            <person name="Hirani K."/>
            <person name="Jayaseelan J.C."/>
            <person name="Lara F."/>
            <person name="Munidasa M."/>
            <person name="Palculict T."/>
            <person name="Patil S."/>
            <person name="Pu L.-L."/>
            <person name="Saada N."/>
            <person name="Tang L."/>
            <person name="Weissenberger G."/>
            <person name="Zhu Y."/>
            <person name="Hemphill L."/>
            <person name="Shang Y."/>
            <person name="Youmans B."/>
            <person name="Ayvaz T."/>
            <person name="Ross M."/>
            <person name="Santibanez J."/>
            <person name="Aqrawi P."/>
            <person name="Gross S."/>
            <person name="Joshi V."/>
            <person name="Fowler G."/>
            <person name="Nazareth L."/>
            <person name="Reid J."/>
            <person name="Worley K."/>
            <person name="Petrosino J."/>
            <person name="Highlander S."/>
            <person name="Gibbs R."/>
        </authorList>
    </citation>
    <scope>NUCLEOTIDE SEQUENCE [LARGE SCALE GENOMIC DNA]</scope>
    <source>
        <strain evidence="7">DSM 15272</strain>
    </source>
</reference>
<comment type="caution">
    <text evidence="7">The sequence shown here is derived from an EMBL/GenBank/DDBJ whole genome shotgun (WGS) entry which is preliminary data.</text>
</comment>
<dbReference type="RefSeq" id="WP_007078383.1">
    <property type="nucleotide sequence ID" value="NZ_CM001024.1"/>
</dbReference>
<evidence type="ECO:0000256" key="1">
    <source>
        <dbReference type="ARBA" id="ARBA00004141"/>
    </source>
</evidence>
<evidence type="ECO:0000259" key="6">
    <source>
        <dbReference type="Pfam" id="PF13515"/>
    </source>
</evidence>
<dbReference type="GO" id="GO:0016020">
    <property type="term" value="C:membrane"/>
    <property type="evidence" value="ECO:0007669"/>
    <property type="project" value="UniProtKB-SubCell"/>
</dbReference>
<keyword evidence="3 5" id="KW-1133">Transmembrane helix</keyword>
<protein>
    <recommendedName>
        <fullName evidence="6">Integral membrane bound transporter domain-containing protein</fullName>
    </recommendedName>
</protein>